<proteinExistence type="predicted"/>
<dbReference type="Pfam" id="PF23005">
    <property type="entry name" value="DUF7032"/>
    <property type="match status" value="1"/>
</dbReference>
<organism evidence="2">
    <name type="scientific">Salvia splendens</name>
    <name type="common">Scarlet sage</name>
    <dbReference type="NCBI Taxonomy" id="180675"/>
    <lineage>
        <taxon>Eukaryota</taxon>
        <taxon>Viridiplantae</taxon>
        <taxon>Streptophyta</taxon>
        <taxon>Embryophyta</taxon>
        <taxon>Tracheophyta</taxon>
        <taxon>Spermatophyta</taxon>
        <taxon>Magnoliopsida</taxon>
        <taxon>eudicotyledons</taxon>
        <taxon>Gunneridae</taxon>
        <taxon>Pentapetalae</taxon>
        <taxon>asterids</taxon>
        <taxon>lamiids</taxon>
        <taxon>Lamiales</taxon>
        <taxon>Lamiaceae</taxon>
        <taxon>Nepetoideae</taxon>
        <taxon>Mentheae</taxon>
        <taxon>Salviinae</taxon>
        <taxon>Salvia</taxon>
        <taxon>Salvia subgen. Calosphace</taxon>
        <taxon>core Calosphace</taxon>
    </lineage>
</organism>
<evidence type="ECO:0000313" key="2">
    <source>
        <dbReference type="EMBL" id="KAG6406457.1"/>
    </source>
</evidence>
<dbReference type="EMBL" id="PNBA02000012">
    <property type="protein sequence ID" value="KAG6406457.1"/>
    <property type="molecule type" value="Genomic_DNA"/>
</dbReference>
<reference evidence="2" key="1">
    <citation type="submission" date="2018-01" db="EMBL/GenBank/DDBJ databases">
        <authorList>
            <person name="Mao J.F."/>
        </authorList>
    </citation>
    <scope>NUCLEOTIDE SEQUENCE</scope>
    <source>
        <strain evidence="2">Huo1</strain>
        <tissue evidence="2">Leaf</tissue>
    </source>
</reference>
<keyword evidence="3" id="KW-1185">Reference proteome</keyword>
<gene>
    <name evidence="2" type="ORF">SASPL_134059</name>
</gene>
<sequence length="94" mass="10171">MKEEEEDTINPAVSEIQQQLHSLLDSISRVQILKGKWSLITTKLTSLHHRLSDLSTTAANNNNPLSSNLLHSISATCSSAASLSSLCHSPTSCQ</sequence>
<comment type="caution">
    <text evidence="2">The sequence shown here is derived from an EMBL/GenBank/DDBJ whole genome shotgun (WGS) entry which is preliminary data.</text>
</comment>
<dbReference type="AlphaFoldDB" id="A0A8X8ZIK7"/>
<feature type="domain" description="DUF7032" evidence="1">
    <location>
        <begin position="15"/>
        <end position="91"/>
    </location>
</feature>
<accession>A0A8X8ZIK7</accession>
<dbReference type="Proteomes" id="UP000298416">
    <property type="component" value="Unassembled WGS sequence"/>
</dbReference>
<evidence type="ECO:0000259" key="1">
    <source>
        <dbReference type="Pfam" id="PF23005"/>
    </source>
</evidence>
<name>A0A8X8ZIK7_SALSN</name>
<dbReference type="InterPro" id="IPR054296">
    <property type="entry name" value="DUF7032"/>
</dbReference>
<evidence type="ECO:0000313" key="3">
    <source>
        <dbReference type="Proteomes" id="UP000298416"/>
    </source>
</evidence>
<reference evidence="2" key="2">
    <citation type="submission" date="2020-08" db="EMBL/GenBank/DDBJ databases">
        <title>Plant Genome Project.</title>
        <authorList>
            <person name="Zhang R.-G."/>
        </authorList>
    </citation>
    <scope>NUCLEOTIDE SEQUENCE</scope>
    <source>
        <strain evidence="2">Huo1</strain>
        <tissue evidence="2">Leaf</tissue>
    </source>
</reference>
<protein>
    <recommendedName>
        <fullName evidence="1">DUF7032 domain-containing protein</fullName>
    </recommendedName>
</protein>